<evidence type="ECO:0000256" key="2">
    <source>
        <dbReference type="ARBA" id="ARBA00022490"/>
    </source>
</evidence>
<evidence type="ECO:0000256" key="1">
    <source>
        <dbReference type="ARBA" id="ARBA00004245"/>
    </source>
</evidence>
<evidence type="ECO:0000313" key="5">
    <source>
        <dbReference type="EMBL" id="ANZ74236.1"/>
    </source>
</evidence>
<dbReference type="SMART" id="SM00268">
    <property type="entry name" value="ACTIN"/>
    <property type="match status" value="1"/>
</dbReference>
<evidence type="ECO:0000256" key="3">
    <source>
        <dbReference type="ARBA" id="ARBA00023212"/>
    </source>
</evidence>
<proteinExistence type="inferred from homology"/>
<dbReference type="InterPro" id="IPR004000">
    <property type="entry name" value="Actin"/>
</dbReference>
<reference evidence="5 6" key="1">
    <citation type="submission" date="2016-02" db="EMBL/GenBank/DDBJ databases">
        <title>Comparative genomic and transcriptomic foundation for Pichia pastoris.</title>
        <authorList>
            <person name="Love K.R."/>
            <person name="Shah K.A."/>
            <person name="Whittaker C.A."/>
            <person name="Wu J."/>
            <person name="Bartlett M.C."/>
            <person name="Ma D."/>
            <person name="Leeson R.L."/>
            <person name="Priest M."/>
            <person name="Young S.K."/>
            <person name="Love J.C."/>
        </authorList>
    </citation>
    <scope>NUCLEOTIDE SEQUENCE [LARGE SCALE GENOMIC DNA]</scope>
    <source>
        <strain evidence="5 6">ATCC 28485</strain>
    </source>
</reference>
<comment type="similarity">
    <text evidence="4">Belongs to the actin family. ARP1 subfamily.</text>
</comment>
<accession>A0A1B2J8C4</accession>
<name>A0A1B2J8C4_PICPA</name>
<dbReference type="OrthoDB" id="5132116at2759"/>
<evidence type="ECO:0000256" key="4">
    <source>
        <dbReference type="ARBA" id="ARBA00038483"/>
    </source>
</evidence>
<dbReference type="InterPro" id="IPR043129">
    <property type="entry name" value="ATPase_NBD"/>
</dbReference>
<evidence type="ECO:0000313" key="6">
    <source>
        <dbReference type="Proteomes" id="UP000094565"/>
    </source>
</evidence>
<dbReference type="Gene3D" id="3.30.420.40">
    <property type="match status" value="2"/>
</dbReference>
<dbReference type="GO" id="GO:0005856">
    <property type="term" value="C:cytoskeleton"/>
    <property type="evidence" value="ECO:0007669"/>
    <property type="project" value="UniProtKB-SubCell"/>
</dbReference>
<keyword evidence="3" id="KW-0206">Cytoskeleton</keyword>
<dbReference type="AlphaFoldDB" id="A0A1B2J8C4"/>
<dbReference type="SUPFAM" id="SSF53067">
    <property type="entry name" value="Actin-like ATPase domain"/>
    <property type="match status" value="2"/>
</dbReference>
<dbReference type="PANTHER" id="PTHR11937">
    <property type="entry name" value="ACTIN"/>
    <property type="match status" value="1"/>
</dbReference>
<dbReference type="Proteomes" id="UP000094565">
    <property type="component" value="Chromosome 1"/>
</dbReference>
<dbReference type="Pfam" id="PF00022">
    <property type="entry name" value="Actin"/>
    <property type="match status" value="1"/>
</dbReference>
<dbReference type="PRINTS" id="PR00190">
    <property type="entry name" value="ACTIN"/>
</dbReference>
<dbReference type="Gene3D" id="3.90.640.10">
    <property type="entry name" value="Actin, Chain A, domain 4"/>
    <property type="match status" value="1"/>
</dbReference>
<comment type="subcellular location">
    <subcellularLocation>
        <location evidence="1">Cytoplasm</location>
        <location evidence="1">Cytoskeleton</location>
    </subcellularLocation>
</comment>
<dbReference type="FunFam" id="3.30.420.40:FF:000188">
    <property type="entry name" value="Actin like 6B"/>
    <property type="match status" value="1"/>
</dbReference>
<gene>
    <name evidence="5" type="primary">ARP1</name>
    <name evidence="5" type="ORF">ATY40_BA7501277</name>
</gene>
<organism evidence="5 6">
    <name type="scientific">Komagataella pastoris</name>
    <name type="common">Yeast</name>
    <name type="synonym">Pichia pastoris</name>
    <dbReference type="NCBI Taxonomy" id="4922"/>
    <lineage>
        <taxon>Eukaryota</taxon>
        <taxon>Fungi</taxon>
        <taxon>Dikarya</taxon>
        <taxon>Ascomycota</taxon>
        <taxon>Saccharomycotina</taxon>
        <taxon>Pichiomycetes</taxon>
        <taxon>Pichiales</taxon>
        <taxon>Pichiaceae</taxon>
        <taxon>Komagataella</taxon>
    </lineage>
</organism>
<protein>
    <submittedName>
        <fullName evidence="5">BA75_01277T0</fullName>
    </submittedName>
</protein>
<dbReference type="EMBL" id="CP014584">
    <property type="protein sequence ID" value="ANZ74236.1"/>
    <property type="molecule type" value="Genomic_DNA"/>
</dbReference>
<keyword evidence="2" id="KW-0963">Cytoplasm</keyword>
<keyword evidence="6" id="KW-1185">Reference proteome</keyword>
<sequence length="397" mass="44113">MSLLNQPIVLDNGSGIIKLGFAGQEKPQVYAPNILGRHKYSKVMTVSEIDGISDSVLVGKNAQKHRGILKLSYPMKNGHVSDWNDIELIWNQLLTKDLKVNDISDHPILVTEIPFNNVKNREKLTSMIFESFNFPALNLSIPAVLSLYSSGRTTGVVLDSGDEATYVVPIYEGFSLNSSMKRIDIGGRDITKQVQFLLRKNGVQLLSSSEFEIVRQIKERYCRVSLDPAKDEREWSVYISTHLLYGTGSLGDADSGKLTRFKLPDGKMVEIGAEMFRGPEIMFNPVLIGSEANGVDTLLTNSINSIDIELRPQLYQSILLAGGSTMFQGFGNRLLSELKSSCPKGTKLKIFSPPERKYSAWIGGSILAGLSTFQKLCVTREQYMENPESVVEKFFLG</sequence>